<keyword evidence="4 7" id="KW-1133">Transmembrane helix</keyword>
<dbReference type="NCBIfam" id="TIGR00765">
    <property type="entry name" value="yihY_not_rbn"/>
    <property type="match status" value="1"/>
</dbReference>
<feature type="transmembrane region" description="Helical" evidence="7">
    <location>
        <begin position="46"/>
        <end position="68"/>
    </location>
</feature>
<comment type="subcellular location">
    <subcellularLocation>
        <location evidence="1">Cell membrane</location>
        <topology evidence="1">Multi-pass membrane protein</topology>
    </subcellularLocation>
</comment>
<feature type="region of interest" description="Disordered" evidence="6">
    <location>
        <begin position="291"/>
        <end position="315"/>
    </location>
</feature>
<keyword evidence="2" id="KW-1003">Cell membrane</keyword>
<gene>
    <name evidence="8" type="ORF">ACFOD4_13100</name>
</gene>
<evidence type="ECO:0000256" key="7">
    <source>
        <dbReference type="SAM" id="Phobius"/>
    </source>
</evidence>
<evidence type="ECO:0000256" key="1">
    <source>
        <dbReference type="ARBA" id="ARBA00004651"/>
    </source>
</evidence>
<sequence>MAATPDSQGHDAASPTQIPRAGWWGILRRAAKQVSENRILTEAAGITFYALLALFPAITAMVSLYGLVAEPATITGHLQGLSQVLPAGGMQIVEEQARRVASKADGTLGIGAAVGLGTALWSANAATKAFFDALNIVYEEKEKRGFLLRTAVSLAFTIAGIVFVLLAISAIVVVPLILNFVGLGNAVEWLLALGRWPILLIGITALLACLYRYGPSRERARWRWVSWGGAFASLGWLLFSAAFSWYAANFGSYDETYGSLGAVVGFMTWIWLSSTVVLVGAEINAEMERQTTVDSTTGEARPMGQRGAAMADKTA</sequence>
<keyword evidence="5 7" id="KW-0472">Membrane</keyword>
<organism evidence="8 9">
    <name type="scientific">Teichococcus globiformis</name>
    <dbReference type="NCBI Taxonomy" id="2307229"/>
    <lineage>
        <taxon>Bacteria</taxon>
        <taxon>Pseudomonadati</taxon>
        <taxon>Pseudomonadota</taxon>
        <taxon>Alphaproteobacteria</taxon>
        <taxon>Acetobacterales</taxon>
        <taxon>Roseomonadaceae</taxon>
        <taxon>Roseomonas</taxon>
    </lineage>
</organism>
<reference evidence="9" key="1">
    <citation type="journal article" date="2019" name="Int. J. Syst. Evol. Microbiol.">
        <title>The Global Catalogue of Microorganisms (GCM) 10K type strain sequencing project: providing services to taxonomists for standard genome sequencing and annotation.</title>
        <authorList>
            <consortium name="The Broad Institute Genomics Platform"/>
            <consortium name="The Broad Institute Genome Sequencing Center for Infectious Disease"/>
            <person name="Wu L."/>
            <person name="Ma J."/>
        </authorList>
    </citation>
    <scope>NUCLEOTIDE SEQUENCE [LARGE SCALE GENOMIC DNA]</scope>
    <source>
        <strain evidence="9">KCTC 52094</strain>
    </source>
</reference>
<proteinExistence type="predicted"/>
<dbReference type="InterPro" id="IPR017039">
    <property type="entry name" value="Virul_fac_BrkB"/>
</dbReference>
<dbReference type="EMBL" id="JBHRTN010000012">
    <property type="protein sequence ID" value="MFC3126000.1"/>
    <property type="molecule type" value="Genomic_DNA"/>
</dbReference>
<comment type="caution">
    <text evidence="8">The sequence shown here is derived from an EMBL/GenBank/DDBJ whole genome shotgun (WGS) entry which is preliminary data.</text>
</comment>
<protein>
    <submittedName>
        <fullName evidence="8">YihY/virulence factor BrkB family protein</fullName>
    </submittedName>
</protein>
<evidence type="ECO:0000256" key="5">
    <source>
        <dbReference type="ARBA" id="ARBA00023136"/>
    </source>
</evidence>
<dbReference type="PIRSF" id="PIRSF035875">
    <property type="entry name" value="RNase_BN"/>
    <property type="match status" value="1"/>
</dbReference>
<feature type="transmembrane region" description="Helical" evidence="7">
    <location>
        <begin position="225"/>
        <end position="248"/>
    </location>
</feature>
<dbReference type="PANTHER" id="PTHR30213">
    <property type="entry name" value="INNER MEMBRANE PROTEIN YHJD"/>
    <property type="match status" value="1"/>
</dbReference>
<evidence type="ECO:0000256" key="4">
    <source>
        <dbReference type="ARBA" id="ARBA00022989"/>
    </source>
</evidence>
<evidence type="ECO:0000313" key="9">
    <source>
        <dbReference type="Proteomes" id="UP001595593"/>
    </source>
</evidence>
<feature type="transmembrane region" description="Helical" evidence="7">
    <location>
        <begin position="151"/>
        <end position="177"/>
    </location>
</feature>
<feature type="transmembrane region" description="Helical" evidence="7">
    <location>
        <begin position="260"/>
        <end position="281"/>
    </location>
</feature>
<evidence type="ECO:0000256" key="2">
    <source>
        <dbReference type="ARBA" id="ARBA00022475"/>
    </source>
</evidence>
<dbReference type="Proteomes" id="UP001595593">
    <property type="component" value="Unassembled WGS sequence"/>
</dbReference>
<evidence type="ECO:0000313" key="8">
    <source>
        <dbReference type="EMBL" id="MFC3126000.1"/>
    </source>
</evidence>
<dbReference type="PANTHER" id="PTHR30213:SF0">
    <property type="entry name" value="UPF0761 MEMBRANE PROTEIN YIHY"/>
    <property type="match status" value="1"/>
</dbReference>
<evidence type="ECO:0000256" key="6">
    <source>
        <dbReference type="SAM" id="MobiDB-lite"/>
    </source>
</evidence>
<keyword evidence="3 7" id="KW-0812">Transmembrane</keyword>
<dbReference type="Pfam" id="PF03631">
    <property type="entry name" value="Virul_fac_BrkB"/>
    <property type="match status" value="1"/>
</dbReference>
<keyword evidence="9" id="KW-1185">Reference proteome</keyword>
<name>A0ABV7G0J4_9PROT</name>
<feature type="transmembrane region" description="Helical" evidence="7">
    <location>
        <begin position="189"/>
        <end position="213"/>
    </location>
</feature>
<evidence type="ECO:0000256" key="3">
    <source>
        <dbReference type="ARBA" id="ARBA00022692"/>
    </source>
</evidence>
<dbReference type="RefSeq" id="WP_379597076.1">
    <property type="nucleotide sequence ID" value="NZ_JBHRTN010000012.1"/>
</dbReference>
<accession>A0ABV7G0J4</accession>